<keyword evidence="4" id="KW-0175">Coiled coil</keyword>
<reference evidence="9 10" key="1">
    <citation type="journal article" date="2014" name="Nat. Genet.">
        <title>Genome sequence of the hot pepper provides insights into the evolution of pungency in Capsicum species.</title>
        <authorList>
            <person name="Kim S."/>
            <person name="Park M."/>
            <person name="Yeom S.I."/>
            <person name="Kim Y.M."/>
            <person name="Lee J.M."/>
            <person name="Lee H.A."/>
            <person name="Seo E."/>
            <person name="Choi J."/>
            <person name="Cheong K."/>
            <person name="Kim K.T."/>
            <person name="Jung K."/>
            <person name="Lee G.W."/>
            <person name="Oh S.K."/>
            <person name="Bae C."/>
            <person name="Kim S.B."/>
            <person name="Lee H.Y."/>
            <person name="Kim S.Y."/>
            <person name="Kim M.S."/>
            <person name="Kang B.C."/>
            <person name="Jo Y.D."/>
            <person name="Yang H.B."/>
            <person name="Jeong H.J."/>
            <person name="Kang W.H."/>
            <person name="Kwon J.K."/>
            <person name="Shin C."/>
            <person name="Lim J.Y."/>
            <person name="Park J.H."/>
            <person name="Huh J.H."/>
            <person name="Kim J.S."/>
            <person name="Kim B.D."/>
            <person name="Cohen O."/>
            <person name="Paran I."/>
            <person name="Suh M.C."/>
            <person name="Lee S.B."/>
            <person name="Kim Y.K."/>
            <person name="Shin Y."/>
            <person name="Noh S.J."/>
            <person name="Park J."/>
            <person name="Seo Y.S."/>
            <person name="Kwon S.Y."/>
            <person name="Kim H.A."/>
            <person name="Park J.M."/>
            <person name="Kim H.J."/>
            <person name="Choi S.B."/>
            <person name="Bosland P.W."/>
            <person name="Reeves G."/>
            <person name="Jo S.H."/>
            <person name="Lee B.W."/>
            <person name="Cho H.T."/>
            <person name="Choi H.S."/>
            <person name="Lee M.S."/>
            <person name="Yu Y."/>
            <person name="Do Choi Y."/>
            <person name="Park B.S."/>
            <person name="van Deynze A."/>
            <person name="Ashrafi H."/>
            <person name="Hill T."/>
            <person name="Kim W.T."/>
            <person name="Pai H.S."/>
            <person name="Ahn H.K."/>
            <person name="Yeam I."/>
            <person name="Giovannoni J.J."/>
            <person name="Rose J.K."/>
            <person name="Sorensen I."/>
            <person name="Lee S.J."/>
            <person name="Kim R.W."/>
            <person name="Choi I.Y."/>
            <person name="Choi B.S."/>
            <person name="Lim J.S."/>
            <person name="Lee Y.H."/>
            <person name="Choi D."/>
        </authorList>
    </citation>
    <scope>NUCLEOTIDE SEQUENCE [LARGE SCALE GENOMIC DNA]</scope>
    <source>
        <strain evidence="10">cv. CM334</strain>
    </source>
</reference>
<dbReference type="Pfam" id="PF02181">
    <property type="entry name" value="FH2"/>
    <property type="match status" value="1"/>
</dbReference>
<dbReference type="SUPFAM" id="SSF49562">
    <property type="entry name" value="C2 domain (Calcium/lipid-binding domain, CaLB)"/>
    <property type="match status" value="1"/>
</dbReference>
<feature type="compositionally biased region" description="Polar residues" evidence="5">
    <location>
        <begin position="683"/>
        <end position="696"/>
    </location>
</feature>
<comment type="caution">
    <text evidence="9">The sequence shown here is derived from an EMBL/GenBank/DDBJ whole genome shotgun (WGS) entry which is preliminary data.</text>
</comment>
<feature type="compositionally biased region" description="Polar residues" evidence="5">
    <location>
        <begin position="1037"/>
        <end position="1056"/>
    </location>
</feature>
<feature type="compositionally biased region" description="Low complexity" evidence="5">
    <location>
        <begin position="757"/>
        <end position="773"/>
    </location>
</feature>
<feature type="compositionally biased region" description="Pro residues" evidence="5">
    <location>
        <begin position="879"/>
        <end position="891"/>
    </location>
</feature>
<evidence type="ECO:0000313" key="9">
    <source>
        <dbReference type="EMBL" id="PHT75347.1"/>
    </source>
</evidence>
<keyword evidence="10" id="KW-1185">Reference proteome</keyword>
<dbReference type="SUPFAM" id="SSF101447">
    <property type="entry name" value="Formin homology 2 domain (FH2 domain)"/>
    <property type="match status" value="1"/>
</dbReference>
<keyword evidence="6" id="KW-0732">Signal</keyword>
<sequence length="1383" mass="152408">MNTMLFLEGGCILRCSLGVLSLAVNVFDCCFTTDVWEEEKYKDYAGNVITQLRDHYPDASILVFNFREGMSQSLMANILSEYDLTIMDYPRHYEGCPLLSMEVMHHFLRSSESWLSLGQQNVLLMHCERGGWPVLAFMLAALLIYRKHYTGEQKTLDMIYKQAPRELLYLLQPLNPIPSQLRYLQYVARRNVNMQWPPLDRALTLDCIIIRAIPNFDGEGGCRPIFRIYGQDPLLVSDRSPKILFSTPKKNKFVRHYKQAECELVKIDINCHIQGDVVLECICLHDDLQREQMMFRAMFNTAFIRSNILMLNRDELDTLWDAKDQFPKDFRAEVLFSEMDTAASVLPVDLSCFEEKDGLPVEAFAKVQEIFNSVDWINPKADAARDVLQQITTSGLIQENLESTPPLSPDTRMLVDQANLETPGERKGPAPADNNAKGSSPFMLEQQSMSSIKSSSEVHQSDQQKAEAQFVGTKSEMKVSKLQPSVSLSKPSPADLSTEPSASSVSSQSSLYVLPTSERPPLIKELDPHVRECDKMNDSPSLPETSMPHVKATVPTSPPSSPIPGKDQGIGIGVVLSPSSVAPAPFTPPVKDQLVSGTVPYASQATPPRTQGPPIESLKDDRPTSTSQPETYLLPPAEQQPAHEGEPASPPHVTESSLSPRPMTPSPHTPPMKDILVTGTVPLASQATPPRTQYSPIVSLKDDGPTTSQSDAPQLPRTVQRPAYEGESKSPLLSAKQLADEAAKKEPTRPLHPSKSCPPSLAPNASSPSAATPFIKPLEQPLVQRSYFPPPPPEHPTPLLNENVASVGGSPQPPAPPTPPLKGRSVFRGVPSPPPPPPPCDSYPLFTTPALDKNSACISGPVEPVPSLKESSAFGYKSPPLPPPPPPPPPCQLTTTQTLRANSASIAEPPQHPPPPTPPLKEKSVPSAPPPPVPSLEPDLKAGSGLIQSAARGSNLPTTPSPPPPSAPPLGLKGRGPLSRTMNSRSQSSKKLKPLHWLKISRAVSGSLWAEAQKCSDATKAPEIDISELESLFSAAVPTSGQDSSGGKRNSRTSMAQKPEKVQLVDHRRAYNCEIMLSKVKIPLHDMLSSVLALEDSALDVDQVENLIKFCPTKEEMETLKAYKGEKEKLGRCEQFMLELMQVPRIESKLRVFSFKIQFESQVSELRNSLNIIKGSSKLKRIMQTILSLGNALNQGTARGSAVGFRLDSLLKLTETRARNNKMTLMHYLCKVLADKLPELLDFSKDLSSLEPCAKIQLKFLAEEMQAISKGLEKVVQELSMSENDGVVSENFRKALKEFLCYAEGEVRSLAHLYSGVGRNVDSLILYFGEDPARCPFEQVITTLLNFRRMFNHALEENRKQLEFERKKAEKEALEKQKMTQKT</sequence>
<evidence type="ECO:0000313" key="10">
    <source>
        <dbReference type="Proteomes" id="UP000222542"/>
    </source>
</evidence>
<evidence type="ECO:0000256" key="2">
    <source>
        <dbReference type="ARBA" id="ARBA00022912"/>
    </source>
</evidence>
<evidence type="ECO:0000259" key="8">
    <source>
        <dbReference type="PROSITE" id="PS51444"/>
    </source>
</evidence>
<evidence type="ECO:0000259" key="7">
    <source>
        <dbReference type="PROSITE" id="PS51182"/>
    </source>
</evidence>
<comment type="similarity">
    <text evidence="1">Belongs to the formin-like family. Class-II subfamily.</text>
</comment>
<dbReference type="SMART" id="SM01326">
    <property type="entry name" value="PTEN_C2"/>
    <property type="match status" value="1"/>
</dbReference>
<organism evidence="9 10">
    <name type="scientific">Capsicum annuum</name>
    <name type="common">Capsicum pepper</name>
    <dbReference type="NCBI Taxonomy" id="4072"/>
    <lineage>
        <taxon>Eukaryota</taxon>
        <taxon>Viridiplantae</taxon>
        <taxon>Streptophyta</taxon>
        <taxon>Embryophyta</taxon>
        <taxon>Tracheophyta</taxon>
        <taxon>Spermatophyta</taxon>
        <taxon>Magnoliopsida</taxon>
        <taxon>eudicotyledons</taxon>
        <taxon>Gunneridae</taxon>
        <taxon>Pentapetalae</taxon>
        <taxon>asterids</taxon>
        <taxon>lamiids</taxon>
        <taxon>Solanales</taxon>
        <taxon>Solanaceae</taxon>
        <taxon>Solanoideae</taxon>
        <taxon>Capsiceae</taxon>
        <taxon>Capsicum</taxon>
    </lineage>
</organism>
<proteinExistence type="inferred from homology"/>
<dbReference type="InterPro" id="IPR042201">
    <property type="entry name" value="FH2_Formin_sf"/>
</dbReference>
<feature type="compositionally biased region" description="Low complexity" evidence="5">
    <location>
        <begin position="497"/>
        <end position="510"/>
    </location>
</feature>
<evidence type="ECO:0000256" key="1">
    <source>
        <dbReference type="ARBA" id="ARBA00006468"/>
    </source>
</evidence>
<dbReference type="InterPro" id="IPR014020">
    <property type="entry name" value="Tensin_C2-dom"/>
</dbReference>
<dbReference type="PANTHER" id="PTHR45733:SF8">
    <property type="entry name" value="FORMIN-J"/>
    <property type="match status" value="1"/>
</dbReference>
<dbReference type="InterPro" id="IPR035892">
    <property type="entry name" value="C2_domain_sf"/>
</dbReference>
<dbReference type="Gramene" id="PHT75347">
    <property type="protein sequence ID" value="PHT75347"/>
    <property type="gene ID" value="T459_18869"/>
</dbReference>
<dbReference type="Proteomes" id="UP000222542">
    <property type="component" value="Unassembled WGS sequence"/>
</dbReference>
<dbReference type="InterPro" id="IPR015425">
    <property type="entry name" value="FH2_Formin"/>
</dbReference>
<protein>
    <recommendedName>
        <fullName evidence="3">Formin-like protein</fullName>
    </recommendedName>
</protein>
<dbReference type="SMART" id="SM00498">
    <property type="entry name" value="FH2"/>
    <property type="match status" value="1"/>
</dbReference>
<feature type="domain" description="C2 tensin-type" evidence="7">
    <location>
        <begin position="200"/>
        <end position="339"/>
    </location>
</feature>
<feature type="compositionally biased region" description="Basic and acidic residues" evidence="5">
    <location>
        <begin position="738"/>
        <end position="749"/>
    </location>
</feature>
<feature type="region of interest" description="Disordered" evidence="5">
    <location>
        <begin position="1036"/>
        <end position="1060"/>
    </location>
</feature>
<dbReference type="STRING" id="4072.A0A2G2YZZ5"/>
<keyword evidence="2" id="KW-0904">Protein phosphatase</keyword>
<dbReference type="Gene3D" id="3.90.190.10">
    <property type="entry name" value="Protein tyrosine phosphatase superfamily"/>
    <property type="match status" value="1"/>
</dbReference>
<evidence type="ECO:0000256" key="6">
    <source>
        <dbReference type="SAM" id="SignalP"/>
    </source>
</evidence>
<accession>A0A2G2YZZ5</accession>
<evidence type="ECO:0000256" key="3">
    <source>
        <dbReference type="RuleBase" id="RU361260"/>
    </source>
</evidence>
<feature type="signal peptide" evidence="6">
    <location>
        <begin position="1"/>
        <end position="18"/>
    </location>
</feature>
<feature type="region of interest" description="Disordered" evidence="5">
    <location>
        <begin position="421"/>
        <end position="994"/>
    </location>
</feature>
<name>A0A2G2YZZ5_CAPAN</name>
<feature type="domain" description="FH2" evidence="8">
    <location>
        <begin position="982"/>
        <end position="1377"/>
    </location>
</feature>
<feature type="compositionally biased region" description="Basic and acidic residues" evidence="5">
    <location>
        <begin position="521"/>
        <end position="537"/>
    </location>
</feature>
<feature type="compositionally biased region" description="Pro residues" evidence="5">
    <location>
        <begin position="831"/>
        <end position="841"/>
    </location>
</feature>
<dbReference type="PROSITE" id="PS51444">
    <property type="entry name" value="FH2"/>
    <property type="match status" value="1"/>
</dbReference>
<dbReference type="EMBL" id="AYRZ02000007">
    <property type="protein sequence ID" value="PHT75347.1"/>
    <property type="molecule type" value="Genomic_DNA"/>
</dbReference>
<dbReference type="InterPro" id="IPR029021">
    <property type="entry name" value="Prot-tyrosine_phosphatase-like"/>
</dbReference>
<feature type="compositionally biased region" description="Pro residues" evidence="5">
    <location>
        <begin position="959"/>
        <end position="968"/>
    </location>
</feature>
<dbReference type="InterPro" id="IPR051144">
    <property type="entry name" value="Formin_homology_domain"/>
</dbReference>
<dbReference type="SUPFAM" id="SSF52799">
    <property type="entry name" value="(Phosphotyrosine protein) phosphatases II"/>
    <property type="match status" value="1"/>
</dbReference>
<feature type="compositionally biased region" description="Polar residues" evidence="5">
    <location>
        <begin position="892"/>
        <end position="905"/>
    </location>
</feature>
<gene>
    <name evidence="9" type="ORF">T459_18869</name>
</gene>
<dbReference type="PROSITE" id="PS51182">
    <property type="entry name" value="C2_TENSIN"/>
    <property type="match status" value="1"/>
</dbReference>
<dbReference type="Gene3D" id="2.60.40.1110">
    <property type="match status" value="1"/>
</dbReference>
<dbReference type="OMA" id="QGPPIES"/>
<feature type="compositionally biased region" description="Pro residues" evidence="5">
    <location>
        <begin position="811"/>
        <end position="820"/>
    </location>
</feature>
<dbReference type="Pfam" id="PF10409">
    <property type="entry name" value="PTEN_C2"/>
    <property type="match status" value="1"/>
</dbReference>
<dbReference type="GO" id="GO:0004721">
    <property type="term" value="F:phosphoprotein phosphatase activity"/>
    <property type="evidence" value="ECO:0007669"/>
    <property type="project" value="UniProtKB-KW"/>
</dbReference>
<feature type="coiled-coil region" evidence="4">
    <location>
        <begin position="1352"/>
        <end position="1382"/>
    </location>
</feature>
<dbReference type="Gene3D" id="1.20.58.2220">
    <property type="entry name" value="Formin, FH2 domain"/>
    <property type="match status" value="1"/>
</dbReference>
<feature type="chain" id="PRO_5013619442" description="Formin-like protein" evidence="6">
    <location>
        <begin position="19"/>
        <end position="1383"/>
    </location>
</feature>
<evidence type="ECO:0000256" key="5">
    <source>
        <dbReference type="SAM" id="MobiDB-lite"/>
    </source>
</evidence>
<reference evidence="9 10" key="2">
    <citation type="journal article" date="2017" name="Genome Biol.">
        <title>New reference genome sequences of hot pepper reveal the massive evolution of plant disease-resistance genes by retroduplication.</title>
        <authorList>
            <person name="Kim S."/>
            <person name="Park J."/>
            <person name="Yeom S.I."/>
            <person name="Kim Y.M."/>
            <person name="Seo E."/>
            <person name="Kim K.T."/>
            <person name="Kim M.S."/>
            <person name="Lee J.M."/>
            <person name="Cheong K."/>
            <person name="Shin H.S."/>
            <person name="Kim S.B."/>
            <person name="Han K."/>
            <person name="Lee J."/>
            <person name="Park M."/>
            <person name="Lee H.A."/>
            <person name="Lee H.Y."/>
            <person name="Lee Y."/>
            <person name="Oh S."/>
            <person name="Lee J.H."/>
            <person name="Choi E."/>
            <person name="Choi E."/>
            <person name="Lee S.E."/>
            <person name="Jeon J."/>
            <person name="Kim H."/>
            <person name="Choi G."/>
            <person name="Song H."/>
            <person name="Lee J."/>
            <person name="Lee S.C."/>
            <person name="Kwon J.K."/>
            <person name="Lee H.Y."/>
            <person name="Koo N."/>
            <person name="Hong Y."/>
            <person name="Kim R.W."/>
            <person name="Kang W.H."/>
            <person name="Huh J.H."/>
            <person name="Kang B.C."/>
            <person name="Yang T.J."/>
            <person name="Lee Y.H."/>
            <person name="Bennetzen J.L."/>
            <person name="Choi D."/>
        </authorList>
    </citation>
    <scope>NUCLEOTIDE SEQUENCE [LARGE SCALE GENOMIC DNA]</scope>
    <source>
        <strain evidence="10">cv. CM334</strain>
    </source>
</reference>
<feature type="compositionally biased region" description="Pro residues" evidence="5">
    <location>
        <begin position="910"/>
        <end position="919"/>
    </location>
</feature>
<evidence type="ECO:0000256" key="4">
    <source>
        <dbReference type="SAM" id="Coils"/>
    </source>
</evidence>
<keyword evidence="2" id="KW-0378">Hydrolase</keyword>
<dbReference type="PANTHER" id="PTHR45733">
    <property type="entry name" value="FORMIN-J"/>
    <property type="match status" value="1"/>
</dbReference>